<keyword evidence="2" id="KW-1185">Reference proteome</keyword>
<organism evidence="1 2">
    <name type="scientific">Lolium multiflorum</name>
    <name type="common">Italian ryegrass</name>
    <name type="synonym">Lolium perenne subsp. multiflorum</name>
    <dbReference type="NCBI Taxonomy" id="4521"/>
    <lineage>
        <taxon>Eukaryota</taxon>
        <taxon>Viridiplantae</taxon>
        <taxon>Streptophyta</taxon>
        <taxon>Embryophyta</taxon>
        <taxon>Tracheophyta</taxon>
        <taxon>Spermatophyta</taxon>
        <taxon>Magnoliopsida</taxon>
        <taxon>Liliopsida</taxon>
        <taxon>Poales</taxon>
        <taxon>Poaceae</taxon>
        <taxon>BOP clade</taxon>
        <taxon>Pooideae</taxon>
        <taxon>Poodae</taxon>
        <taxon>Poeae</taxon>
        <taxon>Poeae Chloroplast Group 2 (Poeae type)</taxon>
        <taxon>Loliodinae</taxon>
        <taxon>Loliinae</taxon>
        <taxon>Lolium</taxon>
    </lineage>
</organism>
<evidence type="ECO:0000313" key="1">
    <source>
        <dbReference type="EMBL" id="KAK1678681.1"/>
    </source>
</evidence>
<accession>A0AAD8TA23</accession>
<comment type="caution">
    <text evidence="1">The sequence shown here is derived from an EMBL/GenBank/DDBJ whole genome shotgun (WGS) entry which is preliminary data.</text>
</comment>
<dbReference type="PANTHER" id="PTHR47481">
    <property type="match status" value="1"/>
</dbReference>
<reference evidence="1" key="1">
    <citation type="submission" date="2023-07" db="EMBL/GenBank/DDBJ databases">
        <title>A chromosome-level genome assembly of Lolium multiflorum.</title>
        <authorList>
            <person name="Chen Y."/>
            <person name="Copetti D."/>
            <person name="Kolliker R."/>
            <person name="Studer B."/>
        </authorList>
    </citation>
    <scope>NUCLEOTIDE SEQUENCE</scope>
    <source>
        <strain evidence="1">02402/16</strain>
        <tissue evidence="1">Leaf</tissue>
    </source>
</reference>
<dbReference type="Proteomes" id="UP001231189">
    <property type="component" value="Unassembled WGS sequence"/>
</dbReference>
<dbReference type="PANTHER" id="PTHR47481:SF31">
    <property type="entry name" value="OS01G0873500 PROTEIN"/>
    <property type="match status" value="1"/>
</dbReference>
<evidence type="ECO:0008006" key="3">
    <source>
        <dbReference type="Google" id="ProtNLM"/>
    </source>
</evidence>
<dbReference type="AlphaFoldDB" id="A0AAD8TA23"/>
<evidence type="ECO:0000313" key="2">
    <source>
        <dbReference type="Proteomes" id="UP001231189"/>
    </source>
</evidence>
<sequence length="283" mass="30665">MAFAASSSSSTPGTAALNINLSEKLNRENFLLWQTQVLPEIRGAQLFGFLDGSIAEPAKTIKTKDKDGEEVIVSNPEYVHWVAQDQIVLGFLVRNMAREVLTQVVGLNTSAAVWEAVVEMFAAQSESRIVHLRTRLNQCRKEDKTGQAYLDEIKGLADEMAAAGKPLDTVDVISYIIAGLDHEYDGFAAAINALLKAQKNVKLSEQPVEAAVVAVVVVVIRNSTVSQNNIVEINAAMNSAETTIIEEDTGVAEAMVAIPKEIALMEGVVMRLVKFVAKLDTLP</sequence>
<dbReference type="Pfam" id="PF14223">
    <property type="entry name" value="Retrotran_gag_2"/>
    <property type="match status" value="1"/>
</dbReference>
<name>A0AAD8TA23_LOLMU</name>
<dbReference type="EMBL" id="JAUUTY010000002">
    <property type="protein sequence ID" value="KAK1678681.1"/>
    <property type="molecule type" value="Genomic_DNA"/>
</dbReference>
<gene>
    <name evidence="1" type="ORF">QYE76_039529</name>
</gene>
<proteinExistence type="predicted"/>
<protein>
    <recommendedName>
        <fullName evidence="3">Retrotransposon Copia-like N-terminal domain-containing protein</fullName>
    </recommendedName>
</protein>